<evidence type="ECO:0000313" key="2">
    <source>
        <dbReference type="EMBL" id="CAD7259206.1"/>
    </source>
</evidence>
<sequence length="164" mass="19626">MKYRRHTRVVVIIIKPGIVILTAHRKAYMGPHPQHHLKSHVVIIDPELQSKYYNKTRISLQLVPKVRQYLYNWHPITTRIPETRKGLHQLRETLRTEWHTDEKHRTEVEQTSRRSTHGTLNDTPMKNIAPRRNKQILHTQHTKRHTDKVHRTEANKQTLHTKAH</sequence>
<dbReference type="EMBL" id="OC001133">
    <property type="protein sequence ID" value="CAD7259206.1"/>
    <property type="molecule type" value="Genomic_DNA"/>
</dbReference>
<reference evidence="2" key="1">
    <citation type="submission" date="2020-11" db="EMBL/GenBank/DDBJ databases">
        <authorList>
            <person name="Tran Van P."/>
        </authorList>
    </citation>
    <scope>NUCLEOTIDE SEQUENCE</scope>
</reference>
<feature type="region of interest" description="Disordered" evidence="1">
    <location>
        <begin position="101"/>
        <end position="164"/>
    </location>
</feature>
<gene>
    <name evidence="2" type="ORF">TSIB3V08_LOCUS3415</name>
</gene>
<organism evidence="2">
    <name type="scientific">Timema shepardi</name>
    <name type="common">Walking stick</name>
    <dbReference type="NCBI Taxonomy" id="629360"/>
    <lineage>
        <taxon>Eukaryota</taxon>
        <taxon>Metazoa</taxon>
        <taxon>Ecdysozoa</taxon>
        <taxon>Arthropoda</taxon>
        <taxon>Hexapoda</taxon>
        <taxon>Insecta</taxon>
        <taxon>Pterygota</taxon>
        <taxon>Neoptera</taxon>
        <taxon>Polyneoptera</taxon>
        <taxon>Phasmatodea</taxon>
        <taxon>Timematodea</taxon>
        <taxon>Timematoidea</taxon>
        <taxon>Timematidae</taxon>
        <taxon>Timema</taxon>
    </lineage>
</organism>
<dbReference type="AlphaFoldDB" id="A0A7R9AS16"/>
<feature type="compositionally biased region" description="Basic residues" evidence="1">
    <location>
        <begin position="129"/>
        <end position="148"/>
    </location>
</feature>
<accession>A0A7R9AS16</accession>
<feature type="compositionally biased region" description="Basic and acidic residues" evidence="1">
    <location>
        <begin position="101"/>
        <end position="112"/>
    </location>
</feature>
<proteinExistence type="predicted"/>
<name>A0A7R9AS16_TIMSH</name>
<protein>
    <submittedName>
        <fullName evidence="2">Uncharacterized protein</fullName>
    </submittedName>
</protein>
<evidence type="ECO:0000256" key="1">
    <source>
        <dbReference type="SAM" id="MobiDB-lite"/>
    </source>
</evidence>